<evidence type="ECO:0008006" key="4">
    <source>
        <dbReference type="Google" id="ProtNLM"/>
    </source>
</evidence>
<accession>A0A316V0U7</accession>
<feature type="region of interest" description="Disordered" evidence="1">
    <location>
        <begin position="76"/>
        <end position="105"/>
    </location>
</feature>
<feature type="region of interest" description="Disordered" evidence="1">
    <location>
        <begin position="277"/>
        <end position="332"/>
    </location>
</feature>
<dbReference type="GO" id="GO:0051256">
    <property type="term" value="P:mitotic spindle midzone assembly"/>
    <property type="evidence" value="ECO:0007669"/>
    <property type="project" value="TreeGrafter"/>
</dbReference>
<dbReference type="EMBL" id="KZ819663">
    <property type="protein sequence ID" value="PWN29793.1"/>
    <property type="molecule type" value="Genomic_DNA"/>
</dbReference>
<evidence type="ECO:0000313" key="2">
    <source>
        <dbReference type="EMBL" id="PWN29793.1"/>
    </source>
</evidence>
<feature type="compositionally biased region" description="Low complexity" evidence="1">
    <location>
        <begin position="701"/>
        <end position="724"/>
    </location>
</feature>
<evidence type="ECO:0000256" key="1">
    <source>
        <dbReference type="SAM" id="MobiDB-lite"/>
    </source>
</evidence>
<feature type="region of interest" description="Disordered" evidence="1">
    <location>
        <begin position="781"/>
        <end position="819"/>
    </location>
</feature>
<dbReference type="PANTHER" id="PTHR19321:SF41">
    <property type="entry name" value="FASCETTO-RELATED"/>
    <property type="match status" value="1"/>
</dbReference>
<organism evidence="2 3">
    <name type="scientific">Jaminaea rosea</name>
    <dbReference type="NCBI Taxonomy" id="1569628"/>
    <lineage>
        <taxon>Eukaryota</taxon>
        <taxon>Fungi</taxon>
        <taxon>Dikarya</taxon>
        <taxon>Basidiomycota</taxon>
        <taxon>Ustilaginomycotina</taxon>
        <taxon>Exobasidiomycetes</taxon>
        <taxon>Microstromatales</taxon>
        <taxon>Microstromatales incertae sedis</taxon>
        <taxon>Jaminaea</taxon>
    </lineage>
</organism>
<gene>
    <name evidence="2" type="ORF">BDZ90DRAFT_269717</name>
</gene>
<dbReference type="GeneID" id="37030563"/>
<dbReference type="STRING" id="1569628.A0A316V0U7"/>
<keyword evidence="3" id="KW-1185">Reference proteome</keyword>
<dbReference type="AlphaFoldDB" id="A0A316V0U7"/>
<dbReference type="GO" id="GO:0008017">
    <property type="term" value="F:microtubule binding"/>
    <property type="evidence" value="ECO:0007669"/>
    <property type="project" value="InterPro"/>
</dbReference>
<dbReference type="OrthoDB" id="642895at2759"/>
<name>A0A316V0U7_9BASI</name>
<dbReference type="InterPro" id="IPR007145">
    <property type="entry name" value="MAP65_Ase1_PRC1"/>
</dbReference>
<feature type="region of interest" description="Disordered" evidence="1">
    <location>
        <begin position="575"/>
        <end position="759"/>
    </location>
</feature>
<evidence type="ECO:0000313" key="3">
    <source>
        <dbReference type="Proteomes" id="UP000245884"/>
    </source>
</evidence>
<feature type="compositionally biased region" description="Polar residues" evidence="1">
    <location>
        <begin position="576"/>
        <end position="593"/>
    </location>
</feature>
<dbReference type="PANTHER" id="PTHR19321">
    <property type="entry name" value="PROTEIN REGULATOR OF CYTOKINESIS 1 PRC1-RELATED"/>
    <property type="match status" value="1"/>
</dbReference>
<protein>
    <recommendedName>
        <fullName evidence="4">Microtubule associated protein</fullName>
    </recommendedName>
</protein>
<dbReference type="GO" id="GO:0005737">
    <property type="term" value="C:cytoplasm"/>
    <property type="evidence" value="ECO:0007669"/>
    <property type="project" value="TreeGrafter"/>
</dbReference>
<feature type="region of interest" description="Disordered" evidence="1">
    <location>
        <begin position="836"/>
        <end position="882"/>
    </location>
</feature>
<proteinExistence type="predicted"/>
<feature type="compositionally biased region" description="Polar residues" evidence="1">
    <location>
        <begin position="659"/>
        <end position="670"/>
    </location>
</feature>
<sequence>MDGPGLLKLLSDSTSTLSSSYSELGHPPQRLEEAIAALQETLQTAVKTQLDRVQKEVDDAKYTLEHGQKRIERMKLALGENEASSTKGAGQGRRSSRTRTANSNDREALLPRVAATTSEINRLQNIYDSRTHQADKLTAELRSFEPILGDYVPQIRPPALDEADLAAADASFAEGEVPMSAMPLTYLTSLSSAIDKCGHELTRRSEELQTHLYEILGLWSELCLPPDMGEENAAEATFDALVLRHLRLQTVWETVELDEGDTTLEFQGTFLPIEGGEHDEAMATPDTPSRSGGSGSGTLQSMRSAETHFPPHVLQPTPDNIAKANAKRQDLEEEKARREMRIQELYDDLFQLWVKFEVPEEDMDRFVMSNSGSTMAVIQTYEGELEKMVELKQQHMALFIGKVRERIDELWSELRLSAEQREITFPEFFARLDDVASAELDHLLQRHEERVAELEGEVERKAPLLKLVAKYLDLCQEERQLEESAKDTSRLMKGVRGDPGRLLREEKMRKRVKVQKPKLEAELLKAIPGWEAECGQTFTIDGEAYYEKILALSAGSSGGGTDAANGKKRSRVASVATPSAHNGTGVLQQSAQGNRMAPTPMRTPSTALNGARGGVPASTGGLAGKKPRLVTASASKGTPAHVPSAANVGNLRARVAPTPGTTSRLPSSSRIPMPGVGANHPPSSPPKSHASQFSGRAKVPSSSTTSSSQAAAALATASHSGYAAGHTFRPRPSQLAPFPPPAGSGAGRQPLPRNMSGTSIASDATTLCYPHAQGGAAYAQAIPSRPPLSRGTSASTAPRRSVNHGGGKSRRGPSMSLEGALANGFQPRLSSTIRSVSSEVREAYEAQEAAEGDGGAGGNWAVLEEDDEGDAVRGGGEEMEVF</sequence>
<reference evidence="2 3" key="1">
    <citation type="journal article" date="2018" name="Mol. Biol. Evol.">
        <title>Broad Genomic Sampling Reveals a Smut Pathogenic Ancestry of the Fungal Clade Ustilaginomycotina.</title>
        <authorList>
            <person name="Kijpornyongpan T."/>
            <person name="Mondo S.J."/>
            <person name="Barry K."/>
            <person name="Sandor L."/>
            <person name="Lee J."/>
            <person name="Lipzen A."/>
            <person name="Pangilinan J."/>
            <person name="LaButti K."/>
            <person name="Hainaut M."/>
            <person name="Henrissat B."/>
            <person name="Grigoriev I.V."/>
            <person name="Spatafora J.W."/>
            <person name="Aime M.C."/>
        </authorList>
    </citation>
    <scope>NUCLEOTIDE SEQUENCE [LARGE SCALE GENOMIC DNA]</scope>
    <source>
        <strain evidence="2 3">MCA 5214</strain>
    </source>
</reference>
<dbReference type="Gene3D" id="1.20.58.1520">
    <property type="match status" value="1"/>
</dbReference>
<dbReference type="Proteomes" id="UP000245884">
    <property type="component" value="Unassembled WGS sequence"/>
</dbReference>
<dbReference type="GO" id="GO:1990023">
    <property type="term" value="C:mitotic spindle midzone"/>
    <property type="evidence" value="ECO:0007669"/>
    <property type="project" value="TreeGrafter"/>
</dbReference>
<dbReference type="RefSeq" id="XP_025364405.1">
    <property type="nucleotide sequence ID" value="XM_025508740.1"/>
</dbReference>
<dbReference type="Pfam" id="PF03999">
    <property type="entry name" value="MAP65_ASE1"/>
    <property type="match status" value="1"/>
</dbReference>